<name>K0T1D5_THAOC</name>
<dbReference type="AlphaFoldDB" id="K0T1D5"/>
<organism evidence="2 3">
    <name type="scientific">Thalassiosira oceanica</name>
    <name type="common">Marine diatom</name>
    <dbReference type="NCBI Taxonomy" id="159749"/>
    <lineage>
        <taxon>Eukaryota</taxon>
        <taxon>Sar</taxon>
        <taxon>Stramenopiles</taxon>
        <taxon>Ochrophyta</taxon>
        <taxon>Bacillariophyta</taxon>
        <taxon>Coscinodiscophyceae</taxon>
        <taxon>Thalassiosirophycidae</taxon>
        <taxon>Thalassiosirales</taxon>
        <taxon>Thalassiosiraceae</taxon>
        <taxon>Thalassiosira</taxon>
    </lineage>
</organism>
<dbReference type="EMBL" id="AGNL01017515">
    <property type="protein sequence ID" value="EJK64217.1"/>
    <property type="molecule type" value="Genomic_DNA"/>
</dbReference>
<comment type="caution">
    <text evidence="2">The sequence shown here is derived from an EMBL/GenBank/DDBJ whole genome shotgun (WGS) entry which is preliminary data.</text>
</comment>
<reference evidence="2 3" key="1">
    <citation type="journal article" date="2012" name="Genome Biol.">
        <title>Genome and low-iron response of an oceanic diatom adapted to chronic iron limitation.</title>
        <authorList>
            <person name="Lommer M."/>
            <person name="Specht M."/>
            <person name="Roy A.S."/>
            <person name="Kraemer L."/>
            <person name="Andreson R."/>
            <person name="Gutowska M.A."/>
            <person name="Wolf J."/>
            <person name="Bergner S.V."/>
            <person name="Schilhabel M.B."/>
            <person name="Klostermeier U.C."/>
            <person name="Beiko R.G."/>
            <person name="Rosenstiel P."/>
            <person name="Hippler M."/>
            <person name="Laroche J."/>
        </authorList>
    </citation>
    <scope>NUCLEOTIDE SEQUENCE [LARGE SCALE GENOMIC DNA]</scope>
    <source>
        <strain evidence="2 3">CCMP1005</strain>
    </source>
</reference>
<accession>K0T1D5</accession>
<feature type="region of interest" description="Disordered" evidence="1">
    <location>
        <begin position="328"/>
        <end position="352"/>
    </location>
</feature>
<gene>
    <name evidence="2" type="ORF">THAOC_15073</name>
</gene>
<keyword evidence="3" id="KW-1185">Reference proteome</keyword>
<evidence type="ECO:0000256" key="1">
    <source>
        <dbReference type="SAM" id="MobiDB-lite"/>
    </source>
</evidence>
<proteinExistence type="predicted"/>
<sequence length="574" mass="64871">MRGNLLWQARGGVIYLSVYNLVGCAAGPAAQNHRRSPYHHSKDASADESALLGEGSEFGEIPKFYRQLKTFVVPLFKGRSKFSRWKVWSFVQRRGMLPMRRRSTNSSRSAEDEDKLFLIVLFCEFKSPPEPWTAGCGMARRGCRGDETAWAEDDVDGMGRGLDGLVEDAHRTITWTWTAWAQDIDGMGRGCGRLGRIGHEWWRGRGRLGGEDIWKYCSPEMLLGKSKLWSRVSRVALGTIVLWTKTNTIVDIVLLKLLGHSRVDYRNNSILDSWCPPSLLDYFVIVAALHNFKLNQFLSTTNLGDERTTPIDPQTKYMSLIVDFPSRRMHDNNPPDAPTSAPTPEPNQQRRVSFSNVAQMKVVDDIATEDARADLYYTSREIQAIKRCNCRMIMAIRASGVTMAEFAQQNLSRTEVFMGLEAHLDVSVSNEMRMRRSRHIESVLEEQYRQLRRSGVINHADLARVSARESERARAKCPSSMPPPPPTGKLFLPSQQVVAKHGQNPFVQRNLCKSEVFMGGWDLKQGCPSGHVHASRTNATNATTQGSWCWERSILTLMIMGLGFHPLDYISLVF</sequence>
<protein>
    <submittedName>
        <fullName evidence="2">Uncharacterized protein</fullName>
    </submittedName>
</protein>
<evidence type="ECO:0000313" key="2">
    <source>
        <dbReference type="EMBL" id="EJK64217.1"/>
    </source>
</evidence>
<feature type="compositionally biased region" description="Pro residues" evidence="1">
    <location>
        <begin position="335"/>
        <end position="345"/>
    </location>
</feature>
<dbReference type="Proteomes" id="UP000266841">
    <property type="component" value="Unassembled WGS sequence"/>
</dbReference>
<dbReference type="OrthoDB" id="53863at2759"/>
<evidence type="ECO:0000313" key="3">
    <source>
        <dbReference type="Proteomes" id="UP000266841"/>
    </source>
</evidence>